<dbReference type="EMBL" id="AWWI01000181">
    <property type="protein sequence ID" value="PIL14349.1"/>
    <property type="molecule type" value="Genomic_DNA"/>
</dbReference>
<evidence type="ECO:0000313" key="2">
    <source>
        <dbReference type="Proteomes" id="UP000231259"/>
    </source>
</evidence>
<accession>A0A2G8QYJ1</accession>
<comment type="caution">
    <text evidence="1">The sequence shown here is derived from an EMBL/GenBank/DDBJ whole genome shotgun (WGS) entry which is preliminary data.</text>
</comment>
<dbReference type="RefSeq" id="WP_099913649.1">
    <property type="nucleotide sequence ID" value="NZ_AWWI01000181.1"/>
</dbReference>
<gene>
    <name evidence="1" type="ORF">P775_26960</name>
</gene>
<protein>
    <submittedName>
        <fullName evidence="1">Uncharacterized protein</fullName>
    </submittedName>
</protein>
<name>A0A2G8QYJ1_9RHOB</name>
<keyword evidence="2" id="KW-1185">Reference proteome</keyword>
<proteinExistence type="predicted"/>
<sequence>MYFFIRDFGQHSMEFVDALNDDMSRRFVLRPFHNSYVRDVAEGDGKLFCLADYRYDHEQQTHSTQLAVFNVAAGEEGQRLVLPFQAYTVTYLAKNNLLAVQFMDRDISFLKADTLGVIWRTEPLVAPELRKQWWFGWRAVAREYREISPDTRPYPPGCAYVRGRLFEDADGQIWGIGSSHSGDRKNHEILGTSAGFFSFDVAAQKQFYHPIEFSAWGAPALMAPSPNGRIAVRPAPQSELGAAYDAGHDPSIYVWMIGHQSLDLWTVSDQKPITRLHVSDTPVSKYVGQDSRETENHLRRLAAWTQKTRDRYRMPTSKPPGVENLGDGFDALRDLRVLLGKKLEVHWEENSEAVWVATRYSLRRITVDGRRGPLLIFDRFLNDEHRQILDKRPPGTDLGVGEVYPAVTMPLIKTLRTSKTKVEVNFYGNIISFPKSLAMSDAPSLLLTDDLISVTSIPDLTAKDIAPHIPGLIWVKSWEQDDVATGLQSLADILRRDIFSLTARGISLVFQVQSSFLGEKQFVQKLSEKDLDVVKEAKDVIDAWGAALRQHCLVFSGNDEGAGPLSYLLEYVAERNSECSQQLRDYCLLRDGEHESYSRDTVLRSYLDRMEFARPDVCRLAILHALLFGRDGRFVVDEGQQVSDWVHTGLLNKAREKLQPQDFAHFVLTELAEFEAQPDVFAAFGTHSEAAANAKENLLLQLKDSDWDDACRAILLGRDTSQ</sequence>
<organism evidence="1 2">
    <name type="scientific">Puniceibacterium antarcticum</name>
    <dbReference type="NCBI Taxonomy" id="1206336"/>
    <lineage>
        <taxon>Bacteria</taxon>
        <taxon>Pseudomonadati</taxon>
        <taxon>Pseudomonadota</taxon>
        <taxon>Alphaproteobacteria</taxon>
        <taxon>Rhodobacterales</taxon>
        <taxon>Paracoccaceae</taxon>
        <taxon>Puniceibacterium</taxon>
    </lineage>
</organism>
<evidence type="ECO:0000313" key="1">
    <source>
        <dbReference type="EMBL" id="PIL14349.1"/>
    </source>
</evidence>
<reference evidence="1 2" key="1">
    <citation type="submission" date="2013-09" db="EMBL/GenBank/DDBJ databases">
        <title>Genome sequencing of Phaeobacter antarcticus sp. nov. SM1211.</title>
        <authorList>
            <person name="Zhang X.-Y."/>
            <person name="Liu C."/>
            <person name="Chen X.-L."/>
            <person name="Xie B.-B."/>
            <person name="Qin Q.-L."/>
            <person name="Rong J.-C."/>
            <person name="Zhang Y.-Z."/>
        </authorList>
    </citation>
    <scope>NUCLEOTIDE SEQUENCE [LARGE SCALE GENOMIC DNA]</scope>
    <source>
        <strain evidence="1 2">SM1211</strain>
    </source>
</reference>
<dbReference type="AlphaFoldDB" id="A0A2G8QYJ1"/>
<dbReference type="Proteomes" id="UP000231259">
    <property type="component" value="Unassembled WGS sequence"/>
</dbReference>